<organism evidence="1">
    <name type="scientific">Vecturithrix granuli</name>
    <dbReference type="NCBI Taxonomy" id="1499967"/>
    <lineage>
        <taxon>Bacteria</taxon>
        <taxon>Candidatus Moduliflexota</taxon>
        <taxon>Candidatus Vecturitrichia</taxon>
        <taxon>Candidatus Vecturitrichales</taxon>
        <taxon>Candidatus Vecturitrichaceae</taxon>
        <taxon>Candidatus Vecturithrix</taxon>
    </lineage>
</organism>
<protein>
    <submittedName>
        <fullName evidence="1">Uncharacterized protein</fullName>
    </submittedName>
</protein>
<gene>
    <name evidence="1" type="ORF">U27_03115</name>
</gene>
<proteinExistence type="predicted"/>
<accession>A0A081BUZ8</accession>
<sequence length="99" mass="11715">MKVSEIFEEEPVQWGLRGDPYLWRELKERLSETNMPENPEKLQRIIEEEYEKATGYPLSHQEPFFIERFQHGGMSSGGISPEFWVSTAIPMLIHRYDTL</sequence>
<dbReference type="Proteomes" id="UP000030661">
    <property type="component" value="Unassembled WGS sequence"/>
</dbReference>
<keyword evidence="2" id="KW-1185">Reference proteome</keyword>
<dbReference type="AlphaFoldDB" id="A0A081BUZ8"/>
<dbReference type="eggNOG" id="COG2110">
    <property type="taxonomic scope" value="Bacteria"/>
</dbReference>
<dbReference type="STRING" id="1499967.U27_03115"/>
<name>A0A081BUZ8_VECG1</name>
<evidence type="ECO:0000313" key="2">
    <source>
        <dbReference type="Proteomes" id="UP000030661"/>
    </source>
</evidence>
<reference evidence="1" key="1">
    <citation type="journal article" date="2015" name="PeerJ">
        <title>First genomic representation of candidate bacterial phylum KSB3 points to enhanced environmental sensing as a trigger of wastewater bulking.</title>
        <authorList>
            <person name="Sekiguchi Y."/>
            <person name="Ohashi A."/>
            <person name="Parks D.H."/>
            <person name="Yamauchi T."/>
            <person name="Tyson G.W."/>
            <person name="Hugenholtz P."/>
        </authorList>
    </citation>
    <scope>NUCLEOTIDE SEQUENCE [LARGE SCALE GENOMIC DNA]</scope>
</reference>
<dbReference type="EMBL" id="DF820464">
    <property type="protein sequence ID" value="GAK56153.1"/>
    <property type="molecule type" value="Genomic_DNA"/>
</dbReference>
<dbReference type="HOGENOM" id="CLU_155720_0_0_0"/>
<evidence type="ECO:0000313" key="1">
    <source>
        <dbReference type="EMBL" id="GAK56153.1"/>
    </source>
</evidence>